<sequence>MALDTLPAELLECIAEWIPPDLPALLDLRITCSKICRSTHKVFVSRYFTDRTFMLADPASMETLLCISQRSDLRRSMHTLRFSFATMREAEDWVAGALYHLDETALNPVDATQLKELHWNGGMHKRLVKAEARFRRSADDVRVLHKVLTNFHRSGHIPTIVAGGRDFCTDDYQRRASGYMHRLRRFAKPVQHYEAALIGVDHHDPTRFHMLYQAIRETEYPVQQLQLGSEVFGLPLCVFEPFSRTGGVSTFSRLKALRLAIAPTNRAVAVRQWLGPRIQPALRHFIAFLAEAANLELLALSRSECNLELDGSESIFRALARAIMDGRVSSLPQAAQSTPILQQLQHFELEGFAFEWRDLVKIVKARRATLRRLTVENVQVRHGSVEGRVPRPADAVLSLQEAFGDGVLDLVGDIFCEKVEKDGLFD</sequence>
<dbReference type="AlphaFoldDB" id="A0A6A6PL25"/>
<evidence type="ECO:0008006" key="3">
    <source>
        <dbReference type="Google" id="ProtNLM"/>
    </source>
</evidence>
<proteinExistence type="predicted"/>
<dbReference type="RefSeq" id="XP_033587299.1">
    <property type="nucleotide sequence ID" value="XM_033737542.1"/>
</dbReference>
<keyword evidence="2" id="KW-1185">Reference proteome</keyword>
<evidence type="ECO:0000313" key="2">
    <source>
        <dbReference type="Proteomes" id="UP000799767"/>
    </source>
</evidence>
<dbReference type="Proteomes" id="UP000799767">
    <property type="component" value="Unassembled WGS sequence"/>
</dbReference>
<evidence type="ECO:0000313" key="1">
    <source>
        <dbReference type="EMBL" id="KAF2480729.1"/>
    </source>
</evidence>
<organism evidence="1 2">
    <name type="scientific">Neohortaea acidophila</name>
    <dbReference type="NCBI Taxonomy" id="245834"/>
    <lineage>
        <taxon>Eukaryota</taxon>
        <taxon>Fungi</taxon>
        <taxon>Dikarya</taxon>
        <taxon>Ascomycota</taxon>
        <taxon>Pezizomycotina</taxon>
        <taxon>Dothideomycetes</taxon>
        <taxon>Dothideomycetidae</taxon>
        <taxon>Mycosphaerellales</taxon>
        <taxon>Teratosphaeriaceae</taxon>
        <taxon>Neohortaea</taxon>
    </lineage>
</organism>
<gene>
    <name evidence="1" type="ORF">BDY17DRAFT_326608</name>
</gene>
<dbReference type="GeneID" id="54478544"/>
<name>A0A6A6PL25_9PEZI</name>
<protein>
    <recommendedName>
        <fullName evidence="3">F-box domain-containing protein</fullName>
    </recommendedName>
</protein>
<dbReference type="EMBL" id="MU001639">
    <property type="protein sequence ID" value="KAF2480729.1"/>
    <property type="molecule type" value="Genomic_DNA"/>
</dbReference>
<accession>A0A6A6PL25</accession>
<reference evidence="1" key="1">
    <citation type="journal article" date="2020" name="Stud. Mycol.">
        <title>101 Dothideomycetes genomes: a test case for predicting lifestyles and emergence of pathogens.</title>
        <authorList>
            <person name="Haridas S."/>
            <person name="Albert R."/>
            <person name="Binder M."/>
            <person name="Bloem J."/>
            <person name="Labutti K."/>
            <person name="Salamov A."/>
            <person name="Andreopoulos B."/>
            <person name="Baker S."/>
            <person name="Barry K."/>
            <person name="Bills G."/>
            <person name="Bluhm B."/>
            <person name="Cannon C."/>
            <person name="Castanera R."/>
            <person name="Culley D."/>
            <person name="Daum C."/>
            <person name="Ezra D."/>
            <person name="Gonzalez J."/>
            <person name="Henrissat B."/>
            <person name="Kuo A."/>
            <person name="Liang C."/>
            <person name="Lipzen A."/>
            <person name="Lutzoni F."/>
            <person name="Magnuson J."/>
            <person name="Mondo S."/>
            <person name="Nolan M."/>
            <person name="Ohm R."/>
            <person name="Pangilinan J."/>
            <person name="Park H.-J."/>
            <person name="Ramirez L."/>
            <person name="Alfaro M."/>
            <person name="Sun H."/>
            <person name="Tritt A."/>
            <person name="Yoshinaga Y."/>
            <person name="Zwiers L.-H."/>
            <person name="Turgeon B."/>
            <person name="Goodwin S."/>
            <person name="Spatafora J."/>
            <person name="Crous P."/>
            <person name="Grigoriev I."/>
        </authorList>
    </citation>
    <scope>NUCLEOTIDE SEQUENCE</scope>
    <source>
        <strain evidence="1">CBS 113389</strain>
    </source>
</reference>